<dbReference type="AlphaFoldDB" id="E1ID72"/>
<dbReference type="InterPro" id="IPR050519">
    <property type="entry name" value="Glycosyltransf_28_UgtP"/>
</dbReference>
<keyword evidence="2" id="KW-0328">Glycosyltransferase</keyword>
<dbReference type="Gene3D" id="3.40.50.2000">
    <property type="entry name" value="Glycogen Phosphorylase B"/>
    <property type="match status" value="1"/>
</dbReference>
<evidence type="ECO:0000256" key="2">
    <source>
        <dbReference type="ARBA" id="ARBA00022676"/>
    </source>
</evidence>
<dbReference type="Pfam" id="PF00534">
    <property type="entry name" value="Glycos_transf_1"/>
    <property type="match status" value="1"/>
</dbReference>
<dbReference type="Pfam" id="PF06925">
    <property type="entry name" value="MGDG_synth"/>
    <property type="match status" value="1"/>
</dbReference>
<dbReference type="SUPFAM" id="SSF53756">
    <property type="entry name" value="UDP-Glycosyltransferase/glycogen phosphorylase"/>
    <property type="match status" value="1"/>
</dbReference>
<feature type="domain" description="Glycosyl transferase family 1" evidence="4">
    <location>
        <begin position="229"/>
        <end position="351"/>
    </location>
</feature>
<dbReference type="Proteomes" id="UP000054010">
    <property type="component" value="Unassembled WGS sequence"/>
</dbReference>
<reference evidence="6 7" key="1">
    <citation type="journal article" date="2011" name="J. Bacteriol.">
        <title>Draft genome sequence of the anoxygenic filamentous phototrophic bacterium Oscillochloris trichoides subsp. DG-6.</title>
        <authorList>
            <person name="Kuznetsov B.B."/>
            <person name="Ivanovsky R.N."/>
            <person name="Keppen O.I."/>
            <person name="Sukhacheva M.V."/>
            <person name="Bumazhkin B.K."/>
            <person name="Patutina E.O."/>
            <person name="Beletsky A.V."/>
            <person name="Mardanov A.V."/>
            <person name="Baslerov R.V."/>
            <person name="Panteleeva A.N."/>
            <person name="Kolganova T.V."/>
            <person name="Ravin N.V."/>
            <person name="Skryabin K.G."/>
        </authorList>
    </citation>
    <scope>NUCLEOTIDE SEQUENCE [LARGE SCALE GENOMIC DNA]</scope>
    <source>
        <strain evidence="6 7">DG-6</strain>
    </source>
</reference>
<accession>E1ID72</accession>
<dbReference type="EMBL" id="ADVR01000038">
    <property type="protein sequence ID" value="EFO80851.1"/>
    <property type="molecule type" value="Genomic_DNA"/>
</dbReference>
<dbReference type="GO" id="GO:0016758">
    <property type="term" value="F:hexosyltransferase activity"/>
    <property type="evidence" value="ECO:0007669"/>
    <property type="project" value="InterPro"/>
</dbReference>
<dbReference type="GO" id="GO:0016020">
    <property type="term" value="C:membrane"/>
    <property type="evidence" value="ECO:0007669"/>
    <property type="project" value="GOC"/>
</dbReference>
<dbReference type="OrthoDB" id="9815663at2"/>
<evidence type="ECO:0000259" key="5">
    <source>
        <dbReference type="Pfam" id="PF06925"/>
    </source>
</evidence>
<dbReference type="eggNOG" id="COG0707">
    <property type="taxonomic scope" value="Bacteria"/>
</dbReference>
<feature type="domain" description="Diacylglycerol glucosyltransferase N-terminal" evidence="5">
    <location>
        <begin position="16"/>
        <end position="181"/>
    </location>
</feature>
<proteinExistence type="inferred from homology"/>
<dbReference type="PANTHER" id="PTHR43025">
    <property type="entry name" value="MONOGALACTOSYLDIACYLGLYCEROL SYNTHASE"/>
    <property type="match status" value="1"/>
</dbReference>
<evidence type="ECO:0000313" key="6">
    <source>
        <dbReference type="EMBL" id="EFO80851.1"/>
    </source>
</evidence>
<evidence type="ECO:0000313" key="7">
    <source>
        <dbReference type="Proteomes" id="UP000054010"/>
    </source>
</evidence>
<dbReference type="STRING" id="765420.OSCT_1273"/>
<dbReference type="HOGENOM" id="CLU_028367_0_1_0"/>
<keyword evidence="7" id="KW-1185">Reference proteome</keyword>
<dbReference type="PANTHER" id="PTHR43025:SF3">
    <property type="entry name" value="MONOGALACTOSYLDIACYLGLYCEROL SYNTHASE 1, CHLOROPLASTIC"/>
    <property type="match status" value="1"/>
</dbReference>
<dbReference type="InterPro" id="IPR009695">
    <property type="entry name" value="Diacylglyc_glucosyltr_N"/>
</dbReference>
<gene>
    <name evidence="6" type="ORF">OSCT_1273</name>
</gene>
<evidence type="ECO:0000256" key="1">
    <source>
        <dbReference type="ARBA" id="ARBA00006962"/>
    </source>
</evidence>
<organism evidence="6 7">
    <name type="scientific">Oscillochloris trichoides DG-6</name>
    <dbReference type="NCBI Taxonomy" id="765420"/>
    <lineage>
        <taxon>Bacteria</taxon>
        <taxon>Bacillati</taxon>
        <taxon>Chloroflexota</taxon>
        <taxon>Chloroflexia</taxon>
        <taxon>Chloroflexales</taxon>
        <taxon>Chloroflexineae</taxon>
        <taxon>Oscillochloridaceae</taxon>
        <taxon>Oscillochloris</taxon>
    </lineage>
</organism>
<dbReference type="InterPro" id="IPR001296">
    <property type="entry name" value="Glyco_trans_1"/>
</dbReference>
<comment type="caution">
    <text evidence="6">The sequence shown here is derived from an EMBL/GenBank/DDBJ whole genome shotgun (WGS) entry which is preliminary data.</text>
</comment>
<evidence type="ECO:0000259" key="4">
    <source>
        <dbReference type="Pfam" id="PF00534"/>
    </source>
</evidence>
<sequence>MPKRILILSASVGSGHKSAAAAIEQVCRSQPGVEVRNQDALKLTSTIFQVTASDVYFALVKENPWLVGWWYDQNDEPFRNEVGALQLWNALNSQPLAKFVLDYNPDITVCTHFMPAGVVAQLISQGKLNTSLSIVTTDYDFQGMWLSRVFNRYFVAIPETKVHLNELGVDATRITVSGIPVNPILGQPIDREAVLRKFDLRSNRPILLVSAGALGGGPVRDIVGQILRMETPVQTVVVCGHNKLLRDQIAAQISGAKEHFRVLGFTHEMSDLMRVAALFIGKPGGLSASECMAAGLPMVIVDPIPGQEERNSDHLLEAGAAVRCRSLMTMAYKIDQIFAQPGRIERMRENALALGRPDAAHTVVAQLLEETQDSHQFSEADLRRIIAAASGDAELPSPDTPSSDARVSLYHNDTGVYIGAISPNQLQFLIDQLEEESDEDETYFIDRATLNWLADQGADRNLLRLLTQAIAERGQSEIRWVKA</sequence>
<dbReference type="GO" id="GO:0009247">
    <property type="term" value="P:glycolipid biosynthetic process"/>
    <property type="evidence" value="ECO:0007669"/>
    <property type="project" value="InterPro"/>
</dbReference>
<protein>
    <submittedName>
        <fullName evidence="6">Monogalactosyldiacylglycerol synthase</fullName>
    </submittedName>
</protein>
<name>E1ID72_9CHLR</name>
<keyword evidence="3" id="KW-0808">Transferase</keyword>
<comment type="similarity">
    <text evidence="1">Belongs to the glycosyltransferase 28 family.</text>
</comment>
<evidence type="ECO:0000256" key="3">
    <source>
        <dbReference type="ARBA" id="ARBA00022679"/>
    </source>
</evidence>